<dbReference type="EMBL" id="CDMY01000529">
    <property type="protein sequence ID" value="CEM20456.1"/>
    <property type="molecule type" value="Genomic_DNA"/>
</dbReference>
<feature type="domain" description="F-box" evidence="2">
    <location>
        <begin position="156"/>
        <end position="204"/>
    </location>
</feature>
<evidence type="ECO:0000313" key="3">
    <source>
        <dbReference type="EMBL" id="CEM20456.1"/>
    </source>
</evidence>
<feature type="compositionally biased region" description="Basic and acidic residues" evidence="1">
    <location>
        <begin position="10"/>
        <end position="19"/>
    </location>
</feature>
<dbReference type="Pfam" id="PF00646">
    <property type="entry name" value="F-box"/>
    <property type="match status" value="1"/>
</dbReference>
<dbReference type="SUPFAM" id="SSF81383">
    <property type="entry name" value="F-box domain"/>
    <property type="match status" value="1"/>
</dbReference>
<dbReference type="InterPro" id="IPR001810">
    <property type="entry name" value="F-box_dom"/>
</dbReference>
<name>A0A0G4FYE6_VITBC</name>
<dbReference type="PROSITE" id="PS50181">
    <property type="entry name" value="FBOX"/>
    <property type="match status" value="1"/>
</dbReference>
<evidence type="ECO:0000256" key="1">
    <source>
        <dbReference type="SAM" id="MobiDB-lite"/>
    </source>
</evidence>
<dbReference type="VEuPathDB" id="CryptoDB:Vbra_16461"/>
<gene>
    <name evidence="3" type="ORF">Vbra_16461</name>
</gene>
<reference evidence="3 4" key="1">
    <citation type="submission" date="2014-11" db="EMBL/GenBank/DDBJ databases">
        <authorList>
            <person name="Zhu J."/>
            <person name="Qi W."/>
            <person name="Song R."/>
        </authorList>
    </citation>
    <scope>NUCLEOTIDE SEQUENCE [LARGE SCALE GENOMIC DNA]</scope>
</reference>
<dbReference type="InterPro" id="IPR036047">
    <property type="entry name" value="F-box-like_dom_sf"/>
</dbReference>
<sequence>MEMSGGADENAGKRPRVDNDDSSPAAAAAGGGGCSTGVAVDGGQPSDQEVHPVIDWADRANVCRLVPLLRKIKSLEAQTAAVLSEMRPHVTPTLADKVPGLSNKLMTVEQSVASRHDTLRGLIKTLDNVAVAKPPLPQPIATKTLPPDATITQLGRPSLDDLPPDVAHIVLAFMPTKDAAPLSRVNQAMKQVVTDDTRGVYRHLVIGVDEREWWNRGIRRNARRTLEDIGVHGDDSSEEDIEEDEEEQEEQQQEDDDDDDEEEEEQEEDQEDEEEKEKEDDSVREGEDDSAGEGVTGGADLRRPSKRLREQDALDVLKQKLGRLRTAHISTHWKRLDFPLKCIEASRDTVRSMKLCDDTPGFEDYYYGVPTSRPRVCFSQLEDLYVERWPARRGFRGWRWRFPSLFRLRVEGPTPWHQYEGAKDIMKRAPKLKSLSVEYVSTRDEEEDFASLIQGCPHLTDIEWVHLGLSHEFARKLGKLKRDLDPIWSKDSLKDVDNRIGLEFGDKISVPFTHELLHPTDTDAMSLPDFLNWAGVGQLHGRLEGR</sequence>
<dbReference type="PhylomeDB" id="A0A0G4FYE6"/>
<protein>
    <recommendedName>
        <fullName evidence="2">F-box domain-containing protein</fullName>
    </recommendedName>
</protein>
<feature type="compositionally biased region" description="Acidic residues" evidence="1">
    <location>
        <begin position="236"/>
        <end position="278"/>
    </location>
</feature>
<organism evidence="3 4">
    <name type="scientific">Vitrella brassicaformis (strain CCMP3155)</name>
    <dbReference type="NCBI Taxonomy" id="1169540"/>
    <lineage>
        <taxon>Eukaryota</taxon>
        <taxon>Sar</taxon>
        <taxon>Alveolata</taxon>
        <taxon>Colpodellida</taxon>
        <taxon>Vitrellaceae</taxon>
        <taxon>Vitrella</taxon>
    </lineage>
</organism>
<proteinExistence type="predicted"/>
<accession>A0A0G4FYE6</accession>
<dbReference type="Proteomes" id="UP000041254">
    <property type="component" value="Unassembled WGS sequence"/>
</dbReference>
<dbReference type="InParanoid" id="A0A0G4FYE6"/>
<keyword evidence="4" id="KW-1185">Reference proteome</keyword>
<feature type="region of interest" description="Disordered" evidence="1">
    <location>
        <begin position="229"/>
        <end position="306"/>
    </location>
</feature>
<evidence type="ECO:0000313" key="4">
    <source>
        <dbReference type="Proteomes" id="UP000041254"/>
    </source>
</evidence>
<evidence type="ECO:0000259" key="2">
    <source>
        <dbReference type="PROSITE" id="PS50181"/>
    </source>
</evidence>
<dbReference type="AlphaFoldDB" id="A0A0G4FYE6"/>
<feature type="region of interest" description="Disordered" evidence="1">
    <location>
        <begin position="1"/>
        <end position="46"/>
    </location>
</feature>